<reference evidence="4 5" key="1">
    <citation type="submission" date="2023-11" db="EMBL/GenBank/DDBJ databases">
        <authorList>
            <person name="Bao R."/>
        </authorList>
    </citation>
    <scope>NUCLEOTIDE SEQUENCE [LARGE SCALE GENOMIC DNA]</scope>
    <source>
        <strain evidence="4 5">PJ23</strain>
    </source>
</reference>
<name>A0ABU4RKW4_9HYPH</name>
<dbReference type="RefSeq" id="WP_319842969.1">
    <property type="nucleotide sequence ID" value="NZ_JAXAFJ010000001.1"/>
</dbReference>
<evidence type="ECO:0000256" key="2">
    <source>
        <dbReference type="ARBA" id="ARBA00023027"/>
    </source>
</evidence>
<keyword evidence="5" id="KW-1185">Reference proteome</keyword>
<dbReference type="EMBL" id="JAXAFJ010000001">
    <property type="protein sequence ID" value="MDX6804853.1"/>
    <property type="molecule type" value="Genomic_DNA"/>
</dbReference>
<evidence type="ECO:0000313" key="4">
    <source>
        <dbReference type="EMBL" id="MDX6804853.1"/>
    </source>
</evidence>
<dbReference type="SUPFAM" id="SSF51735">
    <property type="entry name" value="NAD(P)-binding Rossmann-fold domains"/>
    <property type="match status" value="1"/>
</dbReference>
<dbReference type="Gene3D" id="3.40.50.720">
    <property type="entry name" value="NAD(P)-binding Rossmann-like Domain"/>
    <property type="match status" value="2"/>
</dbReference>
<proteinExistence type="predicted"/>
<protein>
    <submittedName>
        <fullName evidence="4">D-2-hydroxyacid dehydrogenase</fullName>
    </submittedName>
</protein>
<comment type="caution">
    <text evidence="4">The sequence shown here is derived from an EMBL/GenBank/DDBJ whole genome shotgun (WGS) entry which is preliminary data.</text>
</comment>
<dbReference type="CDD" id="cd05300">
    <property type="entry name" value="2-Hacid_dh_1"/>
    <property type="match status" value="1"/>
</dbReference>
<evidence type="ECO:0000259" key="3">
    <source>
        <dbReference type="Pfam" id="PF02826"/>
    </source>
</evidence>
<organism evidence="4 5">
    <name type="scientific">Terrihabitans rhizophilus</name>
    <dbReference type="NCBI Taxonomy" id="3092662"/>
    <lineage>
        <taxon>Bacteria</taxon>
        <taxon>Pseudomonadati</taxon>
        <taxon>Pseudomonadota</taxon>
        <taxon>Alphaproteobacteria</taxon>
        <taxon>Hyphomicrobiales</taxon>
        <taxon>Terrihabitans</taxon>
    </lineage>
</organism>
<keyword evidence="1" id="KW-0560">Oxidoreductase</keyword>
<dbReference type="Proteomes" id="UP001274321">
    <property type="component" value="Unassembled WGS sequence"/>
</dbReference>
<evidence type="ECO:0000256" key="1">
    <source>
        <dbReference type="ARBA" id="ARBA00023002"/>
    </source>
</evidence>
<feature type="domain" description="D-isomer specific 2-hydroxyacid dehydrogenase NAD-binding" evidence="3">
    <location>
        <begin position="117"/>
        <end position="289"/>
    </location>
</feature>
<dbReference type="SUPFAM" id="SSF52283">
    <property type="entry name" value="Formate/glycerate dehydrogenase catalytic domain-like"/>
    <property type="match status" value="1"/>
</dbReference>
<sequence length="327" mass="35845">MSGPLHLHIENNRALGPVFEATSDRVAAARAAHPAFADLHITVGYDGDIFGREMQTADVLMGWRFDKDIAGRAPKLRWVHAHGAGVNHLMPLDWLPRGAVLTNSRGVHGEKADEYTLMALLMLNNRLPESATHQRNARWEQVFSSSIIGKTVLIIGVGHIGGGAAKWAQALGMHVVGIRRSGEPHPHVHEMHTPDALRGLLHRADFVLMTTPSTAATRHLIGRDELAMMKDGAGLVNYSRADLVDYEALGEELKRGRLSAVLDVFDPEPLPSSSPLWGLPNLIITPHCSSDDAEQYTPKTLDLVFRNLARLRDGVPLLNVVDPALQY</sequence>
<gene>
    <name evidence="4" type="ORF">SCD90_02140</name>
</gene>
<evidence type="ECO:0000313" key="5">
    <source>
        <dbReference type="Proteomes" id="UP001274321"/>
    </source>
</evidence>
<keyword evidence="2" id="KW-0520">NAD</keyword>
<dbReference type="InterPro" id="IPR036291">
    <property type="entry name" value="NAD(P)-bd_dom_sf"/>
</dbReference>
<dbReference type="PANTHER" id="PTHR43333:SF1">
    <property type="entry name" value="D-ISOMER SPECIFIC 2-HYDROXYACID DEHYDROGENASE NAD-BINDING DOMAIN-CONTAINING PROTEIN"/>
    <property type="match status" value="1"/>
</dbReference>
<dbReference type="Pfam" id="PF02826">
    <property type="entry name" value="2-Hacid_dh_C"/>
    <property type="match status" value="1"/>
</dbReference>
<dbReference type="InterPro" id="IPR006140">
    <property type="entry name" value="D-isomer_DH_NAD-bd"/>
</dbReference>
<dbReference type="PANTHER" id="PTHR43333">
    <property type="entry name" value="2-HACID_DH_C DOMAIN-CONTAINING PROTEIN"/>
    <property type="match status" value="1"/>
</dbReference>
<accession>A0ABU4RKW4</accession>